<dbReference type="Gene3D" id="1.20.5.4130">
    <property type="match status" value="1"/>
</dbReference>
<dbReference type="GO" id="GO:0002758">
    <property type="term" value="P:innate immune response-activating signaling pathway"/>
    <property type="evidence" value="ECO:0007669"/>
    <property type="project" value="UniProtKB-ARBA"/>
</dbReference>
<feature type="domain" description="Disease resistance protein winged helix" evidence="10">
    <location>
        <begin position="574"/>
        <end position="643"/>
    </location>
</feature>
<feature type="domain" description="NB-ARC" evidence="8">
    <location>
        <begin position="204"/>
        <end position="369"/>
    </location>
</feature>
<reference evidence="12" key="1">
    <citation type="submission" date="2023-07" db="EMBL/GenBank/DDBJ databases">
        <title>A chromosome-level genome assembly of Lolium multiflorum.</title>
        <authorList>
            <person name="Chen Y."/>
            <person name="Copetti D."/>
            <person name="Kolliker R."/>
            <person name="Studer B."/>
        </authorList>
    </citation>
    <scope>NUCLEOTIDE SEQUENCE</scope>
    <source>
        <strain evidence="12">02402/16</strain>
        <tissue evidence="12">Leaf</tissue>
    </source>
</reference>
<comment type="caution">
    <text evidence="12">The sequence shown here is derived from an EMBL/GenBank/DDBJ whole genome shotgun (WGS) entry which is preliminary data.</text>
</comment>
<keyword evidence="13" id="KW-1185">Reference proteome</keyword>
<name>A0AAD8S0B3_LOLMU</name>
<dbReference type="InterPro" id="IPR027417">
    <property type="entry name" value="P-loop_NTPase"/>
</dbReference>
<evidence type="ECO:0000259" key="8">
    <source>
        <dbReference type="Pfam" id="PF00931"/>
    </source>
</evidence>
<evidence type="ECO:0000256" key="6">
    <source>
        <dbReference type="ARBA" id="ARBA00023054"/>
    </source>
</evidence>
<dbReference type="InterPro" id="IPR055414">
    <property type="entry name" value="LRR_R13L4/SHOC2-like"/>
</dbReference>
<dbReference type="GO" id="GO:0009626">
    <property type="term" value="P:plant-type hypersensitive response"/>
    <property type="evidence" value="ECO:0007669"/>
    <property type="project" value="UniProtKB-ARBA"/>
</dbReference>
<dbReference type="InterPro" id="IPR002182">
    <property type="entry name" value="NB-ARC"/>
</dbReference>
<keyword evidence="5" id="KW-0611">Plant defense</keyword>
<feature type="compositionally biased region" description="Polar residues" evidence="7">
    <location>
        <begin position="433"/>
        <end position="445"/>
    </location>
</feature>
<dbReference type="InterPro" id="IPR036388">
    <property type="entry name" value="WH-like_DNA-bd_sf"/>
</dbReference>
<evidence type="ECO:0000313" key="12">
    <source>
        <dbReference type="EMBL" id="KAK1642150.1"/>
    </source>
</evidence>
<evidence type="ECO:0000256" key="1">
    <source>
        <dbReference type="ARBA" id="ARBA00008894"/>
    </source>
</evidence>
<feature type="domain" description="Disease resistance N-terminal" evidence="9">
    <location>
        <begin position="11"/>
        <end position="96"/>
    </location>
</feature>
<dbReference type="InterPro" id="IPR041118">
    <property type="entry name" value="Rx_N"/>
</dbReference>
<evidence type="ECO:0000259" key="9">
    <source>
        <dbReference type="Pfam" id="PF18052"/>
    </source>
</evidence>
<dbReference type="Gene3D" id="3.40.50.300">
    <property type="entry name" value="P-loop containing nucleotide triphosphate hydrolases"/>
    <property type="match status" value="1"/>
</dbReference>
<sequence length="1001" mass="110318">MDLVVGASSDAVKSLVGKLGSLLAQEYTLIQGVRDDIQYINDELASMQAFLNRTKRAGSHAHDEQRQDWMKQVREVSYDIEDCIDDVNHRLGHEPRGTGKLVYLRKAWYLLTTICVRRSIAAAIGNLKVRAQHVSERRGRYGVENLTTGSSDKPVAAGADADDAPTDRLVPPPQLIGTKQPVGVESAIKKLEERWFRNQEHNTQEGTWKRFLAIVGFGGLGKTTLALELYRKFGDEFDCRASVQASQKFDILLLLRSLVKQFHEQQAGASHNDDHPLDKIDEWVQKDLRKKLALQLQNKRYLILIDDIWSISAWENINDSLPESKKGGNIVVTTRFKSVAAASCRGRHGYIHEHEPLLQVESDKLFSQIILGTLDIPIRAAFDGGITSSAPDNIIKAALDGQIVKTAFDGQLISSAPGKQTKMASDGQIISSADYNPNKMASSGEITYGPPNDRSKNTSDISSNPSKAASTGPTKATSAGQTKAAPDDGGIMSALLKKCGGLPLAIIIVAGLVASKLRSGTSLMILDAYLRKVDKDLSGGLGTNLTTEGVTKILDRCYNDLPAGLKTCLLYLSMFPKGCFISRKRLIRRWIAEGFIIEKHGKNVEEVAEDCFNELISRNLIRAVNNSSNGKVKNYQIHDMVLEYVVSKSSDENFITVVGGHWQTPFPSYKILQVLDLEFCRDLSPHQLKKICKLHQLKYLSLRQTDIDEIPSEIGNKSKRAALQLTEEITKMTTLQVLSGVEICGSSTSSESRAWSKESVQDLEKLTNLKKLSIYILGKLGKSDKESLLSAIEHLSSCSLKSLAIDDDFTGFLEHSLNSSEAPPEHLHSLELSGMLSKLPKWIERLHSLEKLTLSLTSLTTDTLEVLTDLPELFSLTFSLDAVKLNNPSSLTVVHKNTLESGGEIFVPIGGFEKLKLLRFMAPILPPISFPEGAMPVLERLELKFRAVDGVHGLDNLASLRQVFLTVSGKAPKAAEEIKGLANKMKNPPTVIVDEYNESSM</sequence>
<dbReference type="FunFam" id="1.10.10.10:FF:000322">
    <property type="entry name" value="Probable disease resistance protein At1g63360"/>
    <property type="match status" value="1"/>
</dbReference>
<dbReference type="PANTHER" id="PTHR23155">
    <property type="entry name" value="DISEASE RESISTANCE PROTEIN RP"/>
    <property type="match status" value="1"/>
</dbReference>
<evidence type="ECO:0000256" key="3">
    <source>
        <dbReference type="ARBA" id="ARBA00022737"/>
    </source>
</evidence>
<gene>
    <name evidence="12" type="ORF">QYE76_059955</name>
</gene>
<dbReference type="InterPro" id="IPR044974">
    <property type="entry name" value="Disease_R_plants"/>
</dbReference>
<organism evidence="12 13">
    <name type="scientific">Lolium multiflorum</name>
    <name type="common">Italian ryegrass</name>
    <name type="synonym">Lolium perenne subsp. multiflorum</name>
    <dbReference type="NCBI Taxonomy" id="4521"/>
    <lineage>
        <taxon>Eukaryota</taxon>
        <taxon>Viridiplantae</taxon>
        <taxon>Streptophyta</taxon>
        <taxon>Embryophyta</taxon>
        <taxon>Tracheophyta</taxon>
        <taxon>Spermatophyta</taxon>
        <taxon>Magnoliopsida</taxon>
        <taxon>Liliopsida</taxon>
        <taxon>Poales</taxon>
        <taxon>Poaceae</taxon>
        <taxon>BOP clade</taxon>
        <taxon>Pooideae</taxon>
        <taxon>Poodae</taxon>
        <taxon>Poeae</taxon>
        <taxon>Poeae Chloroplast Group 2 (Poeae type)</taxon>
        <taxon>Loliodinae</taxon>
        <taxon>Loliinae</taxon>
        <taxon>Lolium</taxon>
    </lineage>
</organism>
<keyword evidence="3" id="KW-0677">Repeat</keyword>
<evidence type="ECO:0000256" key="2">
    <source>
        <dbReference type="ARBA" id="ARBA00022614"/>
    </source>
</evidence>
<feature type="compositionally biased region" description="Polar residues" evidence="7">
    <location>
        <begin position="458"/>
        <end position="481"/>
    </location>
</feature>
<dbReference type="InterPro" id="IPR058922">
    <property type="entry name" value="WHD_DRP"/>
</dbReference>
<comment type="similarity">
    <text evidence="1">Belongs to the disease resistance NB-LRR family.</text>
</comment>
<dbReference type="Pfam" id="PF23598">
    <property type="entry name" value="LRR_14"/>
    <property type="match status" value="2"/>
</dbReference>
<dbReference type="Pfam" id="PF18052">
    <property type="entry name" value="Rx_N"/>
    <property type="match status" value="1"/>
</dbReference>
<dbReference type="CDD" id="cd14798">
    <property type="entry name" value="RX-CC_like"/>
    <property type="match status" value="1"/>
</dbReference>
<keyword evidence="2" id="KW-0433">Leucine-rich repeat</keyword>
<dbReference type="Proteomes" id="UP001231189">
    <property type="component" value="Unassembled WGS sequence"/>
</dbReference>
<accession>A0AAD8S0B3</accession>
<dbReference type="GO" id="GO:0042742">
    <property type="term" value="P:defense response to bacterium"/>
    <property type="evidence" value="ECO:0007669"/>
    <property type="project" value="UniProtKB-ARBA"/>
</dbReference>
<evidence type="ECO:0000313" key="13">
    <source>
        <dbReference type="Proteomes" id="UP001231189"/>
    </source>
</evidence>
<feature type="domain" description="Disease resistance R13L4/SHOC-2-like LRR" evidence="11">
    <location>
        <begin position="724"/>
        <end position="976"/>
    </location>
</feature>
<dbReference type="SUPFAM" id="SSF52540">
    <property type="entry name" value="P-loop containing nucleoside triphosphate hydrolases"/>
    <property type="match status" value="2"/>
</dbReference>
<evidence type="ECO:0000256" key="5">
    <source>
        <dbReference type="ARBA" id="ARBA00022821"/>
    </source>
</evidence>
<feature type="region of interest" description="Disordered" evidence="7">
    <location>
        <begin position="433"/>
        <end position="485"/>
    </location>
</feature>
<keyword evidence="4" id="KW-0547">Nucleotide-binding</keyword>
<evidence type="ECO:0000259" key="10">
    <source>
        <dbReference type="Pfam" id="PF23559"/>
    </source>
</evidence>
<evidence type="ECO:0000259" key="11">
    <source>
        <dbReference type="Pfam" id="PF23598"/>
    </source>
</evidence>
<dbReference type="Gene3D" id="3.80.10.10">
    <property type="entry name" value="Ribonuclease Inhibitor"/>
    <property type="match status" value="1"/>
</dbReference>
<evidence type="ECO:0000256" key="4">
    <source>
        <dbReference type="ARBA" id="ARBA00022741"/>
    </source>
</evidence>
<dbReference type="InterPro" id="IPR038005">
    <property type="entry name" value="RX-like_CC"/>
</dbReference>
<dbReference type="GO" id="GO:0043531">
    <property type="term" value="F:ADP binding"/>
    <property type="evidence" value="ECO:0007669"/>
    <property type="project" value="InterPro"/>
</dbReference>
<dbReference type="AlphaFoldDB" id="A0AAD8S0B3"/>
<dbReference type="EMBL" id="JAUUTY010000004">
    <property type="protein sequence ID" value="KAK1642150.1"/>
    <property type="molecule type" value="Genomic_DNA"/>
</dbReference>
<dbReference type="PRINTS" id="PR00364">
    <property type="entry name" value="DISEASERSIST"/>
</dbReference>
<protein>
    <submittedName>
        <fullName evidence="12">Uncharacterized protein</fullName>
    </submittedName>
</protein>
<dbReference type="Gene3D" id="1.10.10.10">
    <property type="entry name" value="Winged helix-like DNA-binding domain superfamily/Winged helix DNA-binding domain"/>
    <property type="match status" value="1"/>
</dbReference>
<dbReference type="PANTHER" id="PTHR23155:SF934">
    <property type="entry name" value="OS11G0604900 PROTEIN"/>
    <property type="match status" value="1"/>
</dbReference>
<feature type="region of interest" description="Disordered" evidence="7">
    <location>
        <begin position="144"/>
        <end position="176"/>
    </location>
</feature>
<proteinExistence type="inferred from homology"/>
<dbReference type="Pfam" id="PF00931">
    <property type="entry name" value="NB-ARC"/>
    <property type="match status" value="1"/>
</dbReference>
<dbReference type="Pfam" id="PF23559">
    <property type="entry name" value="WHD_DRP"/>
    <property type="match status" value="1"/>
</dbReference>
<dbReference type="SUPFAM" id="SSF52047">
    <property type="entry name" value="RNI-like"/>
    <property type="match status" value="1"/>
</dbReference>
<evidence type="ECO:0000256" key="7">
    <source>
        <dbReference type="SAM" id="MobiDB-lite"/>
    </source>
</evidence>
<feature type="domain" description="Disease resistance R13L4/SHOC-2-like LRR" evidence="11">
    <location>
        <begin position="664"/>
        <end position="716"/>
    </location>
</feature>
<keyword evidence="6" id="KW-0175">Coiled coil</keyword>
<dbReference type="InterPro" id="IPR032675">
    <property type="entry name" value="LRR_dom_sf"/>
</dbReference>